<accession>A0A0R1S6Y3</accession>
<sequence>MLASSQDDKASSNHLSEKEKSLSPPHLVHLPCVKLPYHKVWVSRSRGLPRSTSIVSNTARHCGTLRIFQHSKALAGLSAVTPKSPPAYFFTEHEHYRRLSLCENGLSSAAIKDDRNYSEFTPIHYTLVNRN</sequence>
<organism evidence="2 3">
    <name type="scientific">Lentilactobacillus diolivorans DSM 14421</name>
    <dbReference type="NCBI Taxonomy" id="1423739"/>
    <lineage>
        <taxon>Bacteria</taxon>
        <taxon>Bacillati</taxon>
        <taxon>Bacillota</taxon>
        <taxon>Bacilli</taxon>
        <taxon>Lactobacillales</taxon>
        <taxon>Lactobacillaceae</taxon>
        <taxon>Lentilactobacillus</taxon>
    </lineage>
</organism>
<name>A0A0R1S6Y3_9LACO</name>
<dbReference type="AlphaFoldDB" id="A0A0R1S6Y3"/>
<protein>
    <submittedName>
        <fullName evidence="2">Uncharacterized protein</fullName>
    </submittedName>
</protein>
<feature type="compositionally biased region" description="Basic and acidic residues" evidence="1">
    <location>
        <begin position="1"/>
        <end position="21"/>
    </location>
</feature>
<dbReference type="STRING" id="1423739.FC85_GL001211"/>
<dbReference type="EMBL" id="AZEY01000090">
    <property type="protein sequence ID" value="KRL64695.1"/>
    <property type="molecule type" value="Genomic_DNA"/>
</dbReference>
<gene>
    <name evidence="2" type="ORF">FC85_GL001211</name>
</gene>
<evidence type="ECO:0000256" key="1">
    <source>
        <dbReference type="SAM" id="MobiDB-lite"/>
    </source>
</evidence>
<dbReference type="AntiFam" id="ANF00036">
    <property type="entry name" value="Antisense to RNaseP"/>
</dbReference>
<proteinExistence type="predicted"/>
<evidence type="ECO:0000313" key="3">
    <source>
        <dbReference type="Proteomes" id="UP000052013"/>
    </source>
</evidence>
<feature type="region of interest" description="Disordered" evidence="1">
    <location>
        <begin position="1"/>
        <end position="22"/>
    </location>
</feature>
<evidence type="ECO:0000313" key="2">
    <source>
        <dbReference type="EMBL" id="KRL64695.1"/>
    </source>
</evidence>
<comment type="caution">
    <text evidence="2">The sequence shown here is derived from an EMBL/GenBank/DDBJ whole genome shotgun (WGS) entry which is preliminary data.</text>
</comment>
<reference evidence="2 3" key="1">
    <citation type="journal article" date="2015" name="Genome Announc.">
        <title>Expanding the biotechnology potential of lactobacilli through comparative genomics of 213 strains and associated genera.</title>
        <authorList>
            <person name="Sun Z."/>
            <person name="Harris H.M."/>
            <person name="McCann A."/>
            <person name="Guo C."/>
            <person name="Argimon S."/>
            <person name="Zhang W."/>
            <person name="Yang X."/>
            <person name="Jeffery I.B."/>
            <person name="Cooney J.C."/>
            <person name="Kagawa T.F."/>
            <person name="Liu W."/>
            <person name="Song Y."/>
            <person name="Salvetti E."/>
            <person name="Wrobel A."/>
            <person name="Rasinkangas P."/>
            <person name="Parkhill J."/>
            <person name="Rea M.C."/>
            <person name="O'Sullivan O."/>
            <person name="Ritari J."/>
            <person name="Douillard F.P."/>
            <person name="Paul Ross R."/>
            <person name="Yang R."/>
            <person name="Briner A.E."/>
            <person name="Felis G.E."/>
            <person name="de Vos W.M."/>
            <person name="Barrangou R."/>
            <person name="Klaenhammer T.R."/>
            <person name="Caufield P.W."/>
            <person name="Cui Y."/>
            <person name="Zhang H."/>
            <person name="O'Toole P.W."/>
        </authorList>
    </citation>
    <scope>NUCLEOTIDE SEQUENCE [LARGE SCALE GENOMIC DNA]</scope>
    <source>
        <strain evidence="2 3">DSM 14421</strain>
    </source>
</reference>
<dbReference type="Proteomes" id="UP000052013">
    <property type="component" value="Unassembled WGS sequence"/>
</dbReference>
<dbReference type="PATRIC" id="fig|1423739.3.peg.1265"/>